<dbReference type="InterPro" id="IPR016181">
    <property type="entry name" value="Acyl_CoA_acyltransferase"/>
</dbReference>
<name>A0ABQ6GAK9_9BACL</name>
<dbReference type="InterPro" id="IPR050644">
    <property type="entry name" value="PG_Glycine_Bridge_Synth"/>
</dbReference>
<dbReference type="EMBL" id="BSSQ01000002">
    <property type="protein sequence ID" value="GLX66356.1"/>
    <property type="molecule type" value="Genomic_DNA"/>
</dbReference>
<dbReference type="SUPFAM" id="SSF55729">
    <property type="entry name" value="Acyl-CoA N-acyltransferases (Nat)"/>
    <property type="match status" value="1"/>
</dbReference>
<evidence type="ECO:0000313" key="1">
    <source>
        <dbReference type="EMBL" id="GLX66356.1"/>
    </source>
</evidence>
<proteinExistence type="predicted"/>
<evidence type="ECO:0008006" key="3">
    <source>
        <dbReference type="Google" id="ProtNLM"/>
    </source>
</evidence>
<dbReference type="PANTHER" id="PTHR36174">
    <property type="entry name" value="LIPID II:GLYCINE GLYCYLTRANSFERASE"/>
    <property type="match status" value="1"/>
</dbReference>
<reference evidence="1 2" key="1">
    <citation type="submission" date="2023-03" db="EMBL/GenBank/DDBJ databases">
        <title>Draft genome sequence of the bacteria which degrade cell wall of Tricholomamatutake.</title>
        <authorList>
            <person name="Konishi Y."/>
            <person name="Fukuta Y."/>
            <person name="Shirasaka N."/>
        </authorList>
    </citation>
    <scope>NUCLEOTIDE SEQUENCE [LARGE SCALE GENOMIC DNA]</scope>
    <source>
        <strain evidence="2">mu1</strain>
    </source>
</reference>
<organism evidence="1 2">
    <name type="scientific">Paenibacillus glycanilyticus</name>
    <dbReference type="NCBI Taxonomy" id="126569"/>
    <lineage>
        <taxon>Bacteria</taxon>
        <taxon>Bacillati</taxon>
        <taxon>Bacillota</taxon>
        <taxon>Bacilli</taxon>
        <taxon>Bacillales</taxon>
        <taxon>Paenibacillaceae</taxon>
        <taxon>Paenibacillus</taxon>
    </lineage>
</organism>
<protein>
    <recommendedName>
        <fullName evidence="3">BioF2-like acetyltransferase domain-containing protein</fullName>
    </recommendedName>
</protein>
<accession>A0ABQ6GAK9</accession>
<dbReference type="PANTHER" id="PTHR36174:SF1">
    <property type="entry name" value="LIPID II:GLYCINE GLYCYLTRANSFERASE"/>
    <property type="match status" value="1"/>
</dbReference>
<keyword evidence="2" id="KW-1185">Reference proteome</keyword>
<comment type="caution">
    <text evidence="1">The sequence shown here is derived from an EMBL/GenBank/DDBJ whole genome shotgun (WGS) entry which is preliminary data.</text>
</comment>
<dbReference type="Gene3D" id="3.40.630.30">
    <property type="match status" value="1"/>
</dbReference>
<dbReference type="Proteomes" id="UP001157114">
    <property type="component" value="Unassembled WGS sequence"/>
</dbReference>
<evidence type="ECO:0000313" key="2">
    <source>
        <dbReference type="Proteomes" id="UP001157114"/>
    </source>
</evidence>
<gene>
    <name evidence="1" type="ORF">MU1_07000</name>
</gene>
<sequence>MLTVSRKLWGINIAQIYFPRERSVSMYSSADLVGITQSSVPLKGLNPIETLHKDLTKSADELFMNISKSTRKQIRQAENDPDIQVVIQTEPADEEIFRFRDFYNQLAEAKKTYPCNAFNLETLKLVRDKKALIITKTVDQQQQPLCYRVYTADGSRAMALYSASHFRQSDDNEYKRLVSKAHRLLQWEDILWFKNNGYQILDSGGLTDDPNVRNFKLEFGGEIVTEYSGYVPNTLLGRAALQARKWRLARK</sequence>